<evidence type="ECO:0000313" key="2">
    <source>
        <dbReference type="Proteomes" id="UP000054988"/>
    </source>
</evidence>
<evidence type="ECO:0008006" key="3">
    <source>
        <dbReference type="Google" id="ProtNLM"/>
    </source>
</evidence>
<dbReference type="Proteomes" id="UP000054988">
    <property type="component" value="Unassembled WGS sequence"/>
</dbReference>
<dbReference type="PANTHER" id="PTHR37171">
    <property type="entry name" value="SERINE/THREONINE-PROTEIN KINASE YRZF-RELATED"/>
    <property type="match status" value="1"/>
</dbReference>
<name>A0A0W0F5E9_MONRR</name>
<dbReference type="Gene3D" id="1.10.510.10">
    <property type="entry name" value="Transferase(Phosphotransferase) domain 1"/>
    <property type="match status" value="1"/>
</dbReference>
<dbReference type="eggNOG" id="ENOG502SRW1">
    <property type="taxonomic scope" value="Eukaryota"/>
</dbReference>
<accession>A0A0W0F5E9</accession>
<protein>
    <recommendedName>
        <fullName evidence="3">Protein kinase domain-containing protein</fullName>
    </recommendedName>
</protein>
<comment type="caution">
    <text evidence="1">The sequence shown here is derived from an EMBL/GenBank/DDBJ whole genome shotgun (WGS) entry which is preliminary data.</text>
</comment>
<organism evidence="1 2">
    <name type="scientific">Moniliophthora roreri</name>
    <name type="common">Frosty pod rot fungus</name>
    <name type="synonym">Monilia roreri</name>
    <dbReference type="NCBI Taxonomy" id="221103"/>
    <lineage>
        <taxon>Eukaryota</taxon>
        <taxon>Fungi</taxon>
        <taxon>Dikarya</taxon>
        <taxon>Basidiomycota</taxon>
        <taxon>Agaricomycotina</taxon>
        <taxon>Agaricomycetes</taxon>
        <taxon>Agaricomycetidae</taxon>
        <taxon>Agaricales</taxon>
        <taxon>Marasmiineae</taxon>
        <taxon>Marasmiaceae</taxon>
        <taxon>Moniliophthora</taxon>
    </lineage>
</organism>
<evidence type="ECO:0000313" key="1">
    <source>
        <dbReference type="EMBL" id="KTB31539.1"/>
    </source>
</evidence>
<dbReference type="InterPro" id="IPR052396">
    <property type="entry name" value="Meiotic_Drive_Suppr_Kinase"/>
</dbReference>
<sequence>MDLSCVVFIGNPTPENIHYIEIRVTCLKVNPTDTLRDIQDKIFAKYPEFYRDQVKFYKPKTLSTLNETLARRVLKGQTLARYAEQRFLHDRIHEVFGVADDVLLLTGSLIICIENIVSKMEQDFQNYVKAVRAANLKQDDTEAQDVVELWEQDFQKHIKAILAGEKPSVAAEPINYNENQASDATLLDGRFNVSGNETVAPPIELYHPVFASFLSYARDKNLEVPEEVLCDTAELIRQCSAIDASESPDAGYRQTLANILRTPVDIQVVHQDGTFSGCTSPLPTPMNVSAAPYIVDFESHLGSSGFDPTVQLSFSYARFYSQKNRAPIRNISCCPSFLISLASPWIAILGAVMTSRTIVQRLSSYEWLACSRVLDYDQVFNIGRLLYALRLAIAELKEYYSTLAAPTVLPGHIAPRFCPSITSFIDSNEQTVNFSYVTPLLHYPMCGIFLVKLVDGEGAGTFAVVKFIRRYGAAAHTWMAERGFAPRLIQHTSLGSKYGSLALVVMEYIDGETLDDLYPAGVPDEVRHVIRRALDVLGEGGFIYGDLQKQNIMLARSNGDESVEKRLRFIDFDWACREGDGVRYPFHLSRLVRELSGADDYEIIERKHQESMFEKLR</sequence>
<dbReference type="InterPro" id="IPR011009">
    <property type="entry name" value="Kinase-like_dom_sf"/>
</dbReference>
<reference evidence="1 2" key="1">
    <citation type="submission" date="2015-12" db="EMBL/GenBank/DDBJ databases">
        <title>Draft genome sequence of Moniliophthora roreri, the causal agent of frosty pod rot of cacao.</title>
        <authorList>
            <person name="Aime M.C."/>
            <person name="Diaz-Valderrama J.R."/>
            <person name="Kijpornyongpan T."/>
            <person name="Phillips-Mora W."/>
        </authorList>
    </citation>
    <scope>NUCLEOTIDE SEQUENCE [LARGE SCALE GENOMIC DNA]</scope>
    <source>
        <strain evidence="1 2">MCA 2952</strain>
    </source>
</reference>
<dbReference type="AlphaFoldDB" id="A0A0W0F5E9"/>
<dbReference type="EMBL" id="LATX01002314">
    <property type="protein sequence ID" value="KTB31539.1"/>
    <property type="molecule type" value="Genomic_DNA"/>
</dbReference>
<proteinExistence type="predicted"/>
<dbReference type="SUPFAM" id="SSF56112">
    <property type="entry name" value="Protein kinase-like (PK-like)"/>
    <property type="match status" value="1"/>
</dbReference>
<dbReference type="PANTHER" id="PTHR37171:SF1">
    <property type="entry name" value="SERINE_THREONINE-PROTEIN KINASE YRZF-RELATED"/>
    <property type="match status" value="1"/>
</dbReference>
<gene>
    <name evidence="1" type="ORF">WG66_15902</name>
</gene>